<feature type="compositionally biased region" description="Low complexity" evidence="1">
    <location>
        <begin position="618"/>
        <end position="630"/>
    </location>
</feature>
<name>A0A2G8RTM6_9APHY</name>
<evidence type="ECO:0000313" key="3">
    <source>
        <dbReference type="EMBL" id="PIL24834.1"/>
    </source>
</evidence>
<reference evidence="3 4" key="1">
    <citation type="journal article" date="2015" name="Sci. Rep.">
        <title>Chromosome-level genome map provides insights into diverse defense mechanisms in the medicinal fungus Ganoderma sinense.</title>
        <authorList>
            <person name="Zhu Y."/>
            <person name="Xu J."/>
            <person name="Sun C."/>
            <person name="Zhou S."/>
            <person name="Xu H."/>
            <person name="Nelson D.R."/>
            <person name="Qian J."/>
            <person name="Song J."/>
            <person name="Luo H."/>
            <person name="Xiang L."/>
            <person name="Li Y."/>
            <person name="Xu Z."/>
            <person name="Ji A."/>
            <person name="Wang L."/>
            <person name="Lu S."/>
            <person name="Hayward A."/>
            <person name="Sun W."/>
            <person name="Li X."/>
            <person name="Schwartz D.C."/>
            <person name="Wang Y."/>
            <person name="Chen S."/>
        </authorList>
    </citation>
    <scope>NUCLEOTIDE SEQUENCE [LARGE SCALE GENOMIC DNA]</scope>
    <source>
        <strain evidence="3 4">ZZ0214-1</strain>
    </source>
</reference>
<organism evidence="3 4">
    <name type="scientific">Ganoderma sinense ZZ0214-1</name>
    <dbReference type="NCBI Taxonomy" id="1077348"/>
    <lineage>
        <taxon>Eukaryota</taxon>
        <taxon>Fungi</taxon>
        <taxon>Dikarya</taxon>
        <taxon>Basidiomycota</taxon>
        <taxon>Agaricomycotina</taxon>
        <taxon>Agaricomycetes</taxon>
        <taxon>Polyporales</taxon>
        <taxon>Polyporaceae</taxon>
        <taxon>Ganoderma</taxon>
    </lineage>
</organism>
<dbReference type="InterPro" id="IPR001810">
    <property type="entry name" value="F-box_dom"/>
</dbReference>
<evidence type="ECO:0000259" key="2">
    <source>
        <dbReference type="PROSITE" id="PS50181"/>
    </source>
</evidence>
<keyword evidence="4" id="KW-1185">Reference proteome</keyword>
<feature type="region of interest" description="Disordered" evidence="1">
    <location>
        <begin position="1"/>
        <end position="30"/>
    </location>
</feature>
<protein>
    <recommendedName>
        <fullName evidence="2">F-box domain-containing protein</fullName>
    </recommendedName>
</protein>
<dbReference type="EMBL" id="AYKW01000056">
    <property type="protein sequence ID" value="PIL24834.1"/>
    <property type="molecule type" value="Genomic_DNA"/>
</dbReference>
<dbReference type="PROSITE" id="PS50181">
    <property type="entry name" value="FBOX"/>
    <property type="match status" value="1"/>
</dbReference>
<feature type="region of interest" description="Disordered" evidence="1">
    <location>
        <begin position="606"/>
        <end position="630"/>
    </location>
</feature>
<sequence length="630" mass="71812">MAPRKKTKLSNNCHGDAPRNNALSKTPKNTRRTRRGCLEIVQTLPLDVSFEIFGLLHSKDLLNLAKTSKAFRSFFLNRANSISIWKASFHQVSGLPDKPEFLSEPAFAHLLFSPFCRKCGKPGVHNPIWPWFVRYCNACIADSSIQKRCPYNQYPDRQLELVVREHGMNIFDVYWINGGGDYIHKPQLDRFMEQWQNTNGDEDQRKALLEQARVATEESWKVCGSEGFRRSWFVSALMSGSPRWTTSEMSWPRVRTAIQGEMNAIRARRLQEERETQIEGRLHELAEAILDHYVQLPKTASMDCRPTLHILLGEEECCRLVIAPRDQEVTRRDFAEILPEVCTRWRVSCAEELRSLVRGAMPAISEDVDPLELAVTVFKCERCRSSCWSSTTDVAHHYPNLLAHNCACRYNRDYAKQEEDARVRRAVAWLSRASDTKRATAYALKDAPPRTKIRVTSGIWKANDGVVRMRYIVAALGLDPTRAKRSDLEKCDARLWCRVCSPMTMDVHTWEAAFFHSHKGSGVDHDFWERVREEDMTIVRELEAKAGTLLREKAHWGCTLCRDWDGAGHEIECHLREKHQLGDFGACVEDGTVYWHLGQPHRSTPGTVCLPKPPTGSSPPAASAPALTAV</sequence>
<dbReference type="InterPro" id="IPR036047">
    <property type="entry name" value="F-box-like_dom_sf"/>
</dbReference>
<dbReference type="SUPFAM" id="SSF81383">
    <property type="entry name" value="F-box domain"/>
    <property type="match status" value="1"/>
</dbReference>
<dbReference type="CDD" id="cd09917">
    <property type="entry name" value="F-box_SF"/>
    <property type="match status" value="1"/>
</dbReference>
<dbReference type="AlphaFoldDB" id="A0A2G8RTM6"/>
<evidence type="ECO:0000313" key="4">
    <source>
        <dbReference type="Proteomes" id="UP000230002"/>
    </source>
</evidence>
<dbReference type="Proteomes" id="UP000230002">
    <property type="component" value="Unassembled WGS sequence"/>
</dbReference>
<dbReference type="OrthoDB" id="2526341at2759"/>
<accession>A0A2G8RTM6</accession>
<evidence type="ECO:0000256" key="1">
    <source>
        <dbReference type="SAM" id="MobiDB-lite"/>
    </source>
</evidence>
<feature type="domain" description="F-box" evidence="2">
    <location>
        <begin position="38"/>
        <end position="88"/>
    </location>
</feature>
<gene>
    <name evidence="3" type="ORF">GSI_12720</name>
</gene>
<proteinExistence type="predicted"/>
<dbReference type="SMART" id="SM00256">
    <property type="entry name" value="FBOX"/>
    <property type="match status" value="1"/>
</dbReference>
<dbReference type="Pfam" id="PF12937">
    <property type="entry name" value="F-box-like"/>
    <property type="match status" value="1"/>
</dbReference>
<comment type="caution">
    <text evidence="3">The sequence shown here is derived from an EMBL/GenBank/DDBJ whole genome shotgun (WGS) entry which is preliminary data.</text>
</comment>
<dbReference type="Gene3D" id="1.20.1280.50">
    <property type="match status" value="1"/>
</dbReference>